<reference evidence="2" key="1">
    <citation type="submission" date="2018-06" db="EMBL/GenBank/DDBJ databases">
        <authorList>
            <person name="Zhirakovskaya E."/>
        </authorList>
    </citation>
    <scope>NUCLEOTIDE SEQUENCE</scope>
</reference>
<keyword evidence="1" id="KW-0175">Coiled coil</keyword>
<sequence>MTIFDVVRNALLAGFGVQEKIKESIDELVKKGELSETQGAKLVKEWSEKAEKGSDELTRSVSDVLAKTLEKMNLPTKENIEDLNKKIKALSTRVKKLEAAIEGSEQKGT</sequence>
<evidence type="ECO:0000256" key="1">
    <source>
        <dbReference type="SAM" id="Coils"/>
    </source>
</evidence>
<accession>A0A3B1CV58</accession>
<protein>
    <recommendedName>
        <fullName evidence="3">Polyhydroxyalkanoate synthesis regulator phasin</fullName>
    </recommendedName>
</protein>
<evidence type="ECO:0008006" key="3">
    <source>
        <dbReference type="Google" id="ProtNLM"/>
    </source>
</evidence>
<name>A0A3B1CV58_9ZZZZ</name>
<feature type="coiled-coil region" evidence="1">
    <location>
        <begin position="80"/>
        <end position="107"/>
    </location>
</feature>
<dbReference type="AlphaFoldDB" id="A0A3B1CV58"/>
<dbReference type="PANTHER" id="PTHR38664">
    <property type="entry name" value="SLR0058 PROTEIN"/>
    <property type="match status" value="1"/>
</dbReference>
<gene>
    <name evidence="2" type="ORF">MNBD_NITROSPIRAE03-955</name>
</gene>
<evidence type="ECO:0000313" key="2">
    <source>
        <dbReference type="EMBL" id="VAX33919.1"/>
    </source>
</evidence>
<dbReference type="EMBL" id="UOGI01000222">
    <property type="protein sequence ID" value="VAX33919.1"/>
    <property type="molecule type" value="Genomic_DNA"/>
</dbReference>
<proteinExistence type="predicted"/>
<organism evidence="2">
    <name type="scientific">hydrothermal vent metagenome</name>
    <dbReference type="NCBI Taxonomy" id="652676"/>
    <lineage>
        <taxon>unclassified sequences</taxon>
        <taxon>metagenomes</taxon>
        <taxon>ecological metagenomes</taxon>
    </lineage>
</organism>
<dbReference type="Pfam" id="PF05597">
    <property type="entry name" value="Phasin"/>
    <property type="match status" value="1"/>
</dbReference>
<dbReference type="PANTHER" id="PTHR38664:SF1">
    <property type="entry name" value="SLR0058 PROTEIN"/>
    <property type="match status" value="1"/>
</dbReference>
<dbReference type="InterPro" id="IPR008769">
    <property type="entry name" value="PhaF_PhaI"/>
</dbReference>